<evidence type="ECO:0000259" key="4">
    <source>
        <dbReference type="PROSITE" id="PS50102"/>
    </source>
</evidence>
<dbReference type="Pfam" id="PF00076">
    <property type="entry name" value="RRM_1"/>
    <property type="match status" value="1"/>
</dbReference>
<feature type="domain" description="CCHC-type" evidence="5">
    <location>
        <begin position="191"/>
        <end position="205"/>
    </location>
</feature>
<reference evidence="6 7" key="1">
    <citation type="submission" date="2024-02" db="EMBL/GenBank/DDBJ databases">
        <title>A draft genome for the cacao thread blight pathogen Marasmius crinis-equi.</title>
        <authorList>
            <person name="Cohen S.P."/>
            <person name="Baruah I.K."/>
            <person name="Amoako-Attah I."/>
            <person name="Bukari Y."/>
            <person name="Meinhardt L.W."/>
            <person name="Bailey B.A."/>
        </authorList>
    </citation>
    <scope>NUCLEOTIDE SEQUENCE [LARGE SCALE GENOMIC DNA]</scope>
    <source>
        <strain evidence="6 7">GH-76</strain>
    </source>
</reference>
<dbReference type="SMART" id="SM00360">
    <property type="entry name" value="RRM"/>
    <property type="match status" value="1"/>
</dbReference>
<comment type="caution">
    <text evidence="6">The sequence shown here is derived from an EMBL/GenBank/DDBJ whole genome shotgun (WGS) entry which is preliminary data.</text>
</comment>
<dbReference type="Gene3D" id="4.10.60.10">
    <property type="entry name" value="Zinc finger, CCHC-type"/>
    <property type="match status" value="1"/>
</dbReference>
<sequence length="443" mass="49989">MSSASAMDGPQQPEHWRPNDQQTAHPNRPIDSANNNGSLEEQHGLPPIPESASVPEYAHGSDVGDASNVTPGAKGDSDPTPLREKQIKVLRSFYMLLYVLVVFLPPNKVYIGGLPEHTRREDLQNCFGKIGTIVAVELKLGYGFVEFDTREAAEMSVQKYHEGYFMGNKIRVELSRGGGRTAKYTSDPGACFRCGQMGHWARECPHHPPPAAGAPQNASRRNNNEPPLIDRIDRMQQRDYPAPVSLPPPPPREARYDYPPRDLPRDYRRPPSPPRDYYPPPNRSRYDDYPPRDRDRYPPVDYRGRYPEPGYPSYDRYSRPPPDSRYPPAGYPPPQGRARTPPRYRDDYPPRDYPDYRGRPATPPRYPDYPRSGVTPPMDGRYRQRSASPPPRSGGYDYPPPTSASNSNFPTTPPGPPPRSNRDFPPRSAGRDGGPPPEAYRRP</sequence>
<evidence type="ECO:0000256" key="1">
    <source>
        <dbReference type="PROSITE-ProRule" id="PRU00047"/>
    </source>
</evidence>
<evidence type="ECO:0008006" key="8">
    <source>
        <dbReference type="Google" id="ProtNLM"/>
    </source>
</evidence>
<dbReference type="PROSITE" id="PS50158">
    <property type="entry name" value="ZF_CCHC"/>
    <property type="match status" value="1"/>
</dbReference>
<feature type="region of interest" description="Disordered" evidence="3">
    <location>
        <begin position="239"/>
        <end position="443"/>
    </location>
</feature>
<feature type="compositionally biased region" description="Pro residues" evidence="3">
    <location>
        <begin position="270"/>
        <end position="282"/>
    </location>
</feature>
<dbReference type="InterPro" id="IPR012677">
    <property type="entry name" value="Nucleotide-bd_a/b_plait_sf"/>
</dbReference>
<protein>
    <recommendedName>
        <fullName evidence="8">RNA-binding domain-containing protein</fullName>
    </recommendedName>
</protein>
<dbReference type="PANTHER" id="PTHR48038">
    <property type="entry name" value="RIBONUCLEOPROTEIN RB97D"/>
    <property type="match status" value="1"/>
</dbReference>
<feature type="domain" description="RRM" evidence="4">
    <location>
        <begin position="107"/>
        <end position="177"/>
    </location>
</feature>
<dbReference type="SUPFAM" id="SSF54928">
    <property type="entry name" value="RNA-binding domain, RBD"/>
    <property type="match status" value="1"/>
</dbReference>
<proteinExistence type="predicted"/>
<gene>
    <name evidence="6" type="ORF">V5O48_004395</name>
</gene>
<feature type="compositionally biased region" description="Polar residues" evidence="3">
    <location>
        <begin position="216"/>
        <end position="225"/>
    </location>
</feature>
<feature type="compositionally biased region" description="Pro residues" evidence="3">
    <location>
        <begin position="434"/>
        <end position="443"/>
    </location>
</feature>
<keyword evidence="2" id="KW-0694">RNA-binding</keyword>
<accession>A0ABR3FQR0</accession>
<feature type="region of interest" description="Disordered" evidence="3">
    <location>
        <begin position="1"/>
        <end position="81"/>
    </location>
</feature>
<feature type="compositionally biased region" description="Basic and acidic residues" evidence="3">
    <location>
        <begin position="284"/>
        <end position="306"/>
    </location>
</feature>
<dbReference type="InterPro" id="IPR001878">
    <property type="entry name" value="Znf_CCHC"/>
</dbReference>
<feature type="compositionally biased region" description="Pro residues" evidence="3">
    <location>
        <begin position="388"/>
        <end position="402"/>
    </location>
</feature>
<dbReference type="PANTHER" id="PTHR48038:SF1">
    <property type="entry name" value="RIBONUCLEOPROTEIN RB97D"/>
    <property type="match status" value="1"/>
</dbReference>
<dbReference type="Proteomes" id="UP001465976">
    <property type="component" value="Unassembled WGS sequence"/>
</dbReference>
<dbReference type="CDD" id="cd00590">
    <property type="entry name" value="RRM_SF"/>
    <property type="match status" value="1"/>
</dbReference>
<dbReference type="PROSITE" id="PS50102">
    <property type="entry name" value="RRM"/>
    <property type="match status" value="1"/>
</dbReference>
<name>A0ABR3FQR0_9AGAR</name>
<evidence type="ECO:0000256" key="2">
    <source>
        <dbReference type="PROSITE-ProRule" id="PRU00176"/>
    </source>
</evidence>
<keyword evidence="7" id="KW-1185">Reference proteome</keyword>
<feature type="compositionally biased region" description="Pro residues" evidence="3">
    <location>
        <begin position="319"/>
        <end position="335"/>
    </location>
</feature>
<keyword evidence="1" id="KW-0479">Metal-binding</keyword>
<organism evidence="6 7">
    <name type="scientific">Marasmius crinis-equi</name>
    <dbReference type="NCBI Taxonomy" id="585013"/>
    <lineage>
        <taxon>Eukaryota</taxon>
        <taxon>Fungi</taxon>
        <taxon>Dikarya</taxon>
        <taxon>Basidiomycota</taxon>
        <taxon>Agaricomycotina</taxon>
        <taxon>Agaricomycetes</taxon>
        <taxon>Agaricomycetidae</taxon>
        <taxon>Agaricales</taxon>
        <taxon>Marasmiineae</taxon>
        <taxon>Marasmiaceae</taxon>
        <taxon>Marasmius</taxon>
    </lineage>
</organism>
<dbReference type="SMART" id="SM00343">
    <property type="entry name" value="ZnF_C2HC"/>
    <property type="match status" value="1"/>
</dbReference>
<dbReference type="Pfam" id="PF00098">
    <property type="entry name" value="zf-CCHC"/>
    <property type="match status" value="1"/>
</dbReference>
<evidence type="ECO:0000313" key="6">
    <source>
        <dbReference type="EMBL" id="KAL0577597.1"/>
    </source>
</evidence>
<feature type="compositionally biased region" description="Basic and acidic residues" evidence="3">
    <location>
        <begin position="252"/>
        <end position="269"/>
    </location>
</feature>
<feature type="compositionally biased region" description="Basic and acidic residues" evidence="3">
    <location>
        <begin position="343"/>
        <end position="358"/>
    </location>
</feature>
<keyword evidence="1" id="KW-0862">Zinc</keyword>
<feature type="region of interest" description="Disordered" evidence="3">
    <location>
        <begin position="205"/>
        <end position="227"/>
    </location>
</feature>
<evidence type="ECO:0000313" key="7">
    <source>
        <dbReference type="Proteomes" id="UP001465976"/>
    </source>
</evidence>
<dbReference type="EMBL" id="JBAHYK010000147">
    <property type="protein sequence ID" value="KAL0577597.1"/>
    <property type="molecule type" value="Genomic_DNA"/>
</dbReference>
<evidence type="ECO:0000256" key="3">
    <source>
        <dbReference type="SAM" id="MobiDB-lite"/>
    </source>
</evidence>
<dbReference type="InterPro" id="IPR035979">
    <property type="entry name" value="RBD_domain_sf"/>
</dbReference>
<keyword evidence="1" id="KW-0863">Zinc-finger</keyword>
<dbReference type="Gene3D" id="3.30.70.330">
    <property type="match status" value="1"/>
</dbReference>
<dbReference type="InterPro" id="IPR000504">
    <property type="entry name" value="RRM_dom"/>
</dbReference>
<evidence type="ECO:0000259" key="5">
    <source>
        <dbReference type="PROSITE" id="PS50158"/>
    </source>
</evidence>